<dbReference type="GO" id="GO:0005634">
    <property type="term" value="C:nucleus"/>
    <property type="evidence" value="ECO:0007669"/>
    <property type="project" value="UniProtKB-SubCell"/>
</dbReference>
<feature type="region of interest" description="Disordered" evidence="5">
    <location>
        <begin position="709"/>
        <end position="737"/>
    </location>
</feature>
<dbReference type="GO" id="GO:0001228">
    <property type="term" value="F:DNA-binding transcription activator activity, RNA polymerase II-specific"/>
    <property type="evidence" value="ECO:0007669"/>
    <property type="project" value="UniProtKB-ARBA"/>
</dbReference>
<dbReference type="CDD" id="cd00059">
    <property type="entry name" value="FH_FOX"/>
    <property type="match status" value="1"/>
</dbReference>
<dbReference type="PANTHER" id="PTHR11829:SF343">
    <property type="entry name" value="FORK-HEAD DOMAIN-CONTAINING PROTEIN"/>
    <property type="match status" value="1"/>
</dbReference>
<evidence type="ECO:0000256" key="2">
    <source>
        <dbReference type="ARBA" id="ARBA00023125"/>
    </source>
</evidence>
<keyword evidence="3 4" id="KW-0539">Nucleus</keyword>
<feature type="compositionally biased region" description="Basic and acidic residues" evidence="5">
    <location>
        <begin position="180"/>
        <end position="195"/>
    </location>
</feature>
<proteinExistence type="predicted"/>
<comment type="caution">
    <text evidence="7">The sequence shown here is derived from an EMBL/GenBank/DDBJ whole genome shotgun (WGS) entry which is preliminary data.</text>
</comment>
<dbReference type="SMART" id="SM00339">
    <property type="entry name" value="FH"/>
    <property type="match status" value="1"/>
</dbReference>
<dbReference type="InterPro" id="IPR001766">
    <property type="entry name" value="Fork_head_dom"/>
</dbReference>
<feature type="compositionally biased region" description="Pro residues" evidence="5">
    <location>
        <begin position="18"/>
        <end position="34"/>
    </location>
</feature>
<dbReference type="InterPro" id="IPR018122">
    <property type="entry name" value="TF_fork_head_CS_1"/>
</dbReference>
<protein>
    <recommendedName>
        <fullName evidence="6">Fork-head domain-containing protein</fullName>
    </recommendedName>
</protein>
<feature type="region of interest" description="Disordered" evidence="5">
    <location>
        <begin position="643"/>
        <end position="672"/>
    </location>
</feature>
<keyword evidence="2 4" id="KW-0238">DNA-binding</keyword>
<feature type="compositionally biased region" description="Pro residues" evidence="5">
    <location>
        <begin position="388"/>
        <end position="404"/>
    </location>
</feature>
<feature type="domain" description="Fork-head" evidence="6">
    <location>
        <begin position="214"/>
        <end position="309"/>
    </location>
</feature>
<comment type="subcellular location">
    <subcellularLocation>
        <location evidence="1 4">Nucleus</location>
    </subcellularLocation>
</comment>
<evidence type="ECO:0000256" key="1">
    <source>
        <dbReference type="ARBA" id="ARBA00004123"/>
    </source>
</evidence>
<name>A0A2B7WR02_POLH7</name>
<dbReference type="PROSITE" id="PS50039">
    <property type="entry name" value="FORK_HEAD_3"/>
    <property type="match status" value="1"/>
</dbReference>
<feature type="compositionally biased region" description="Polar residues" evidence="5">
    <location>
        <begin position="728"/>
        <end position="737"/>
    </location>
</feature>
<dbReference type="InterPro" id="IPR036388">
    <property type="entry name" value="WH-like_DNA-bd_sf"/>
</dbReference>
<accession>A0A2B7WR02</accession>
<reference evidence="7 8" key="1">
    <citation type="submission" date="2017-10" db="EMBL/GenBank/DDBJ databases">
        <title>Comparative genomics in systemic dimorphic fungi from Ajellomycetaceae.</title>
        <authorList>
            <person name="Munoz J.F."/>
            <person name="Mcewen J.G."/>
            <person name="Clay O.K."/>
            <person name="Cuomo C.A."/>
        </authorList>
    </citation>
    <scope>NUCLEOTIDE SEQUENCE [LARGE SCALE GENOMIC DNA]</scope>
    <source>
        <strain evidence="7 8">UAMH7299</strain>
    </source>
</reference>
<dbReference type="InterPro" id="IPR030456">
    <property type="entry name" value="TF_fork_head_CS_2"/>
</dbReference>
<dbReference type="GO" id="GO:0000978">
    <property type="term" value="F:RNA polymerase II cis-regulatory region sequence-specific DNA binding"/>
    <property type="evidence" value="ECO:0007669"/>
    <property type="project" value="UniProtKB-ARBA"/>
</dbReference>
<dbReference type="Pfam" id="PF00250">
    <property type="entry name" value="Forkhead"/>
    <property type="match status" value="1"/>
</dbReference>
<organism evidence="7 8">
    <name type="scientific">Polytolypa hystricis (strain UAMH7299)</name>
    <dbReference type="NCBI Taxonomy" id="1447883"/>
    <lineage>
        <taxon>Eukaryota</taxon>
        <taxon>Fungi</taxon>
        <taxon>Dikarya</taxon>
        <taxon>Ascomycota</taxon>
        <taxon>Pezizomycotina</taxon>
        <taxon>Eurotiomycetes</taxon>
        <taxon>Eurotiomycetidae</taxon>
        <taxon>Onygenales</taxon>
        <taxon>Onygenales incertae sedis</taxon>
        <taxon>Polytolypa</taxon>
    </lineage>
</organism>
<dbReference type="Proteomes" id="UP000224634">
    <property type="component" value="Unassembled WGS sequence"/>
</dbReference>
<feature type="region of interest" description="Disordered" evidence="5">
    <location>
        <begin position="1"/>
        <end position="92"/>
    </location>
</feature>
<sequence length="737" mass="81237">MSSTRHPPPPLRIYQDTGPPPIVQQHSRPPPPPMQTNRLQPSPMPLQPIKNVSANRDFVLNPSSSGAYSRSPVKPERRPGSSDSNQGKLGYVPISTPKPVAFMTDSPAKKPPAITYHYSIPPVTQQALFTTFPSVPAARPPVSNYPKVGMNVRAPAQFTVTPYPQHHQVPAKRVLMEPAPQKDRPIKKQKHEEPSVLHLPNPQDMPPVEDDGTKPPYSYAILIGMAILRSPNRRLTLSQIYKWISDNFVFYRSGDSGWQNSIRHNLSLNKAFLKQERPKDDPGKGNYWSIEPGMEAQFLKDKPVRRPTMSAIPVVQPQPILEQFSAALPQPPTSTTTTKINTFNITTTATTMYSSTRRASSPDLSSDATLIASDPALQEDSGEDVPHAPLPPSTRLPHSSPPQPIHSSPPVAPPVFRRQATPPTPSRPVSNSAATQRSRKRSSTTMNDSGYFSSLESSVIRPHKASHILTSDLDIEPPRIKRGRAEEEIARIRSSSHDISPIQTRVIKQTSQTLNSSPLRNEYLNMLPPPLTPAIKFKKPPKPPPSLSPNTNLQNHRKRIQQMVNSPIKHMGLHDDVLPWSPAFNIQDDAFTPGDSLPVPFDIFSEQLSGSISTPTFGSPAKRSTRRQRANVLADITELRGNTKLNTPSLKGPKSKALKYHESPCKRPNTTQLGDISNDDLFSFNLFSEDGVGEGDGFDLLQGFEKIGHSGKEDPSLMEQLAGGSGSHLGSKNNLQF</sequence>
<dbReference type="PRINTS" id="PR00053">
    <property type="entry name" value="FORKHEAD"/>
</dbReference>
<evidence type="ECO:0000313" key="8">
    <source>
        <dbReference type="Proteomes" id="UP000224634"/>
    </source>
</evidence>
<keyword evidence="8" id="KW-1185">Reference proteome</keyword>
<dbReference type="PROSITE" id="PS00657">
    <property type="entry name" value="FORK_HEAD_1"/>
    <property type="match status" value="1"/>
</dbReference>
<feature type="compositionally biased region" description="Polar residues" evidence="5">
    <location>
        <begin position="443"/>
        <end position="457"/>
    </location>
</feature>
<dbReference type="FunFam" id="1.10.10.10:FF:000260">
    <property type="entry name" value="Forkhead transcription factor (Sep1)"/>
    <property type="match status" value="1"/>
</dbReference>
<feature type="compositionally biased region" description="Pro residues" evidence="5">
    <location>
        <begin position="1"/>
        <end position="11"/>
    </location>
</feature>
<evidence type="ECO:0000256" key="5">
    <source>
        <dbReference type="SAM" id="MobiDB-lite"/>
    </source>
</evidence>
<dbReference type="InterPro" id="IPR050211">
    <property type="entry name" value="FOX_domain-containing"/>
</dbReference>
<evidence type="ECO:0000313" key="7">
    <source>
        <dbReference type="EMBL" id="PGG98920.1"/>
    </source>
</evidence>
<feature type="region of interest" description="Disordered" evidence="5">
    <location>
        <begin position="177"/>
        <end position="208"/>
    </location>
</feature>
<gene>
    <name evidence="7" type="ORF">AJ80_09437</name>
</gene>
<dbReference type="OrthoDB" id="5954824at2759"/>
<dbReference type="EMBL" id="PDNA01000281">
    <property type="protein sequence ID" value="PGG98920.1"/>
    <property type="molecule type" value="Genomic_DNA"/>
</dbReference>
<evidence type="ECO:0000256" key="4">
    <source>
        <dbReference type="PROSITE-ProRule" id="PRU00089"/>
    </source>
</evidence>
<feature type="compositionally biased region" description="Polar residues" evidence="5">
    <location>
        <begin position="427"/>
        <end position="436"/>
    </location>
</feature>
<feature type="region of interest" description="Disordered" evidence="5">
    <location>
        <begin position="376"/>
        <end position="459"/>
    </location>
</feature>
<feature type="DNA-binding region" description="Fork-head" evidence="4">
    <location>
        <begin position="214"/>
        <end position="309"/>
    </location>
</feature>
<evidence type="ECO:0000259" key="6">
    <source>
        <dbReference type="PROSITE" id="PS50039"/>
    </source>
</evidence>
<dbReference type="Gene3D" id="1.10.10.10">
    <property type="entry name" value="Winged helix-like DNA-binding domain superfamily/Winged helix DNA-binding domain"/>
    <property type="match status" value="1"/>
</dbReference>
<dbReference type="InterPro" id="IPR036390">
    <property type="entry name" value="WH_DNA-bd_sf"/>
</dbReference>
<dbReference type="PROSITE" id="PS00658">
    <property type="entry name" value="FORK_HEAD_2"/>
    <property type="match status" value="1"/>
</dbReference>
<dbReference type="STRING" id="1447883.A0A2B7WR02"/>
<evidence type="ECO:0000256" key="3">
    <source>
        <dbReference type="ARBA" id="ARBA00023242"/>
    </source>
</evidence>
<dbReference type="AlphaFoldDB" id="A0A2B7WR02"/>
<dbReference type="PANTHER" id="PTHR11829">
    <property type="entry name" value="FORKHEAD BOX PROTEIN"/>
    <property type="match status" value="1"/>
</dbReference>
<dbReference type="SUPFAM" id="SSF46785">
    <property type="entry name" value="Winged helix' DNA-binding domain"/>
    <property type="match status" value="1"/>
</dbReference>